<evidence type="ECO:0000259" key="2">
    <source>
        <dbReference type="Pfam" id="PF01370"/>
    </source>
</evidence>
<dbReference type="EMBL" id="MFGB01000002">
    <property type="protein sequence ID" value="OGF28187.1"/>
    <property type="molecule type" value="Genomic_DNA"/>
</dbReference>
<comment type="similarity">
    <text evidence="1">Belongs to the NAD(P)-dependent epimerase/dehydratase family.</text>
</comment>
<organism evidence="3 4">
    <name type="scientific">Candidatus Falkowbacteria bacterium RIFOXYA2_FULL_47_19</name>
    <dbReference type="NCBI Taxonomy" id="1797994"/>
    <lineage>
        <taxon>Bacteria</taxon>
        <taxon>Candidatus Falkowiibacteriota</taxon>
    </lineage>
</organism>
<dbReference type="AlphaFoldDB" id="A0A1F5SN98"/>
<feature type="domain" description="NAD-dependent epimerase/dehydratase" evidence="2">
    <location>
        <begin position="8"/>
        <end position="239"/>
    </location>
</feature>
<gene>
    <name evidence="3" type="ORF">A2227_06835</name>
</gene>
<dbReference type="SUPFAM" id="SSF51735">
    <property type="entry name" value="NAD(P)-binding Rossmann-fold domains"/>
    <property type="match status" value="1"/>
</dbReference>
<dbReference type="Pfam" id="PF01370">
    <property type="entry name" value="Epimerase"/>
    <property type="match status" value="1"/>
</dbReference>
<dbReference type="InterPro" id="IPR036291">
    <property type="entry name" value="NAD(P)-bd_dom_sf"/>
</dbReference>
<dbReference type="Gene3D" id="3.90.25.10">
    <property type="entry name" value="UDP-galactose 4-epimerase, domain 1"/>
    <property type="match status" value="1"/>
</dbReference>
<dbReference type="InterPro" id="IPR001509">
    <property type="entry name" value="Epimerase_deHydtase"/>
</dbReference>
<proteinExistence type="inferred from homology"/>
<sequence length="311" mass="34272">MNIKNKKVLVTGGAGFIGSNLVDALAERGDEVVVIDDLSSGKREYINPAAKFYHIDICSEKIPEIFAAEKFDIVFHLAAQIDVARSVKDPFFDNKVNAFGSLNIFLSCLKYGVKRIVFTSTGGALYGDVTAPAREEDPVVSSSLYAIHKHTAERYLEMKNRLYGQSYVILRLANVYGPRQYKGAETGVISIFTHNAAKGIPSILYGDGSKTRDYVFVDDVIRAIILAADSGHNDIFNIGSGRETSTMDIINKIERIVGGKFVFSAAADKPGEVLRSALDHGKAKRMLGWEPELDLETGIRKTLDWLKNCQQ</sequence>
<reference evidence="3 4" key="1">
    <citation type="journal article" date="2016" name="Nat. Commun.">
        <title>Thousands of microbial genomes shed light on interconnected biogeochemical processes in an aquifer system.</title>
        <authorList>
            <person name="Anantharaman K."/>
            <person name="Brown C.T."/>
            <person name="Hug L.A."/>
            <person name="Sharon I."/>
            <person name="Castelle C.J."/>
            <person name="Probst A.J."/>
            <person name="Thomas B.C."/>
            <person name="Singh A."/>
            <person name="Wilkins M.J."/>
            <person name="Karaoz U."/>
            <person name="Brodie E.L."/>
            <person name="Williams K.H."/>
            <person name="Hubbard S.S."/>
            <person name="Banfield J.F."/>
        </authorList>
    </citation>
    <scope>NUCLEOTIDE SEQUENCE [LARGE SCALE GENOMIC DNA]</scope>
</reference>
<name>A0A1F5SN98_9BACT</name>
<comment type="caution">
    <text evidence="3">The sequence shown here is derived from an EMBL/GenBank/DDBJ whole genome shotgun (WGS) entry which is preliminary data.</text>
</comment>
<protein>
    <recommendedName>
        <fullName evidence="2">NAD-dependent epimerase/dehydratase domain-containing protein</fullName>
    </recommendedName>
</protein>
<evidence type="ECO:0000313" key="3">
    <source>
        <dbReference type="EMBL" id="OGF28187.1"/>
    </source>
</evidence>
<evidence type="ECO:0000256" key="1">
    <source>
        <dbReference type="ARBA" id="ARBA00007637"/>
    </source>
</evidence>
<accession>A0A1F5SN98</accession>
<dbReference type="Gene3D" id="3.40.50.720">
    <property type="entry name" value="NAD(P)-binding Rossmann-like Domain"/>
    <property type="match status" value="1"/>
</dbReference>
<evidence type="ECO:0000313" key="4">
    <source>
        <dbReference type="Proteomes" id="UP000178367"/>
    </source>
</evidence>
<dbReference type="STRING" id="1797994.A2227_06835"/>
<dbReference type="PANTHER" id="PTHR43000">
    <property type="entry name" value="DTDP-D-GLUCOSE 4,6-DEHYDRATASE-RELATED"/>
    <property type="match status" value="1"/>
</dbReference>
<dbReference type="Proteomes" id="UP000178367">
    <property type="component" value="Unassembled WGS sequence"/>
</dbReference>